<evidence type="ECO:0000256" key="9">
    <source>
        <dbReference type="RuleBase" id="RU362091"/>
    </source>
</evidence>
<dbReference type="PROSITE" id="PS50283">
    <property type="entry name" value="NA_SOLUT_SYMP_3"/>
    <property type="match status" value="1"/>
</dbReference>
<evidence type="ECO:0000256" key="8">
    <source>
        <dbReference type="ARBA" id="ARBA00023136"/>
    </source>
</evidence>
<protein>
    <submittedName>
        <fullName evidence="11">Cation acetate symporter</fullName>
    </submittedName>
</protein>
<dbReference type="PANTHER" id="PTHR48086">
    <property type="entry name" value="SODIUM/PROLINE SYMPORTER-RELATED"/>
    <property type="match status" value="1"/>
</dbReference>
<feature type="transmembrane region" description="Helical" evidence="10">
    <location>
        <begin position="436"/>
        <end position="454"/>
    </location>
</feature>
<evidence type="ECO:0000256" key="4">
    <source>
        <dbReference type="ARBA" id="ARBA00022475"/>
    </source>
</evidence>
<evidence type="ECO:0000256" key="1">
    <source>
        <dbReference type="ARBA" id="ARBA00004651"/>
    </source>
</evidence>
<keyword evidence="4" id="KW-1003">Cell membrane</keyword>
<dbReference type="CDD" id="cd11480">
    <property type="entry name" value="SLC5sbd_u4"/>
    <property type="match status" value="1"/>
</dbReference>
<evidence type="ECO:0000256" key="2">
    <source>
        <dbReference type="ARBA" id="ARBA00006434"/>
    </source>
</evidence>
<feature type="transmembrane region" description="Helical" evidence="10">
    <location>
        <begin position="492"/>
        <end position="514"/>
    </location>
</feature>
<evidence type="ECO:0000256" key="3">
    <source>
        <dbReference type="ARBA" id="ARBA00022448"/>
    </source>
</evidence>
<evidence type="ECO:0000256" key="7">
    <source>
        <dbReference type="ARBA" id="ARBA00022989"/>
    </source>
</evidence>
<evidence type="ECO:0000313" key="12">
    <source>
        <dbReference type="Proteomes" id="UP001056455"/>
    </source>
</evidence>
<dbReference type="Pfam" id="PF00474">
    <property type="entry name" value="SSF"/>
    <property type="match status" value="2"/>
</dbReference>
<dbReference type="RefSeq" id="WP_252591011.1">
    <property type="nucleotide sequence ID" value="NZ_CP099489.1"/>
</dbReference>
<feature type="transmembrane region" description="Helical" evidence="10">
    <location>
        <begin position="393"/>
        <end position="415"/>
    </location>
</feature>
<dbReference type="PANTHER" id="PTHR48086:SF6">
    <property type="entry name" value="CATION_ACETATE SYMPORTER ACTP"/>
    <property type="match status" value="1"/>
</dbReference>
<feature type="transmembrane region" description="Helical" evidence="10">
    <location>
        <begin position="153"/>
        <end position="171"/>
    </location>
</feature>
<keyword evidence="3" id="KW-0813">Transport</keyword>
<dbReference type="InterPro" id="IPR050277">
    <property type="entry name" value="Sodium:Solute_Symporter"/>
</dbReference>
<dbReference type="Gene3D" id="1.20.1730.10">
    <property type="entry name" value="Sodium/glucose cotransporter"/>
    <property type="match status" value="1"/>
</dbReference>
<evidence type="ECO:0000256" key="6">
    <source>
        <dbReference type="ARBA" id="ARBA00022847"/>
    </source>
</evidence>
<dbReference type="EMBL" id="CP099489">
    <property type="protein sequence ID" value="USQ78213.1"/>
    <property type="molecule type" value="Genomic_DNA"/>
</dbReference>
<dbReference type="InterPro" id="IPR001734">
    <property type="entry name" value="Na/solute_symporter"/>
</dbReference>
<dbReference type="InterPro" id="IPR038377">
    <property type="entry name" value="Na/Glc_symporter_sf"/>
</dbReference>
<dbReference type="Proteomes" id="UP001056455">
    <property type="component" value="Chromosome"/>
</dbReference>
<feature type="transmembrane region" description="Helical" evidence="10">
    <location>
        <begin position="49"/>
        <end position="69"/>
    </location>
</feature>
<accession>A0ABY4YPD0</accession>
<keyword evidence="8 10" id="KW-0472">Membrane</keyword>
<feature type="transmembrane region" description="Helical" evidence="10">
    <location>
        <begin position="6"/>
        <end position="28"/>
    </location>
</feature>
<organism evidence="11 12">
    <name type="scientific">Ornithinimicrobium faecis</name>
    <dbReference type="NCBI Taxonomy" id="2934158"/>
    <lineage>
        <taxon>Bacteria</taxon>
        <taxon>Bacillati</taxon>
        <taxon>Actinomycetota</taxon>
        <taxon>Actinomycetes</taxon>
        <taxon>Micrococcales</taxon>
        <taxon>Ornithinimicrobiaceae</taxon>
        <taxon>Ornithinimicrobium</taxon>
    </lineage>
</organism>
<comment type="similarity">
    <text evidence="2 9">Belongs to the sodium:solute symporter (SSF) (TC 2.A.21) family.</text>
</comment>
<keyword evidence="5 10" id="KW-0812">Transmembrane</keyword>
<reference evidence="11" key="1">
    <citation type="submission" date="2022-06" db="EMBL/GenBank/DDBJ databases">
        <title>Ornithinimicrobium HY1793.</title>
        <authorList>
            <person name="Huang Y."/>
        </authorList>
    </citation>
    <scope>NUCLEOTIDE SEQUENCE</scope>
    <source>
        <strain evidence="11">HY1793</strain>
    </source>
</reference>
<evidence type="ECO:0000256" key="10">
    <source>
        <dbReference type="SAM" id="Phobius"/>
    </source>
</evidence>
<proteinExistence type="inferred from homology"/>
<feature type="transmembrane region" description="Helical" evidence="10">
    <location>
        <begin position="116"/>
        <end position="133"/>
    </location>
</feature>
<feature type="transmembrane region" description="Helical" evidence="10">
    <location>
        <begin position="340"/>
        <end position="360"/>
    </location>
</feature>
<keyword evidence="12" id="KW-1185">Reference proteome</keyword>
<feature type="transmembrane region" description="Helical" evidence="10">
    <location>
        <begin position="460"/>
        <end position="485"/>
    </location>
</feature>
<evidence type="ECO:0000313" key="11">
    <source>
        <dbReference type="EMBL" id="USQ78213.1"/>
    </source>
</evidence>
<feature type="transmembrane region" description="Helical" evidence="10">
    <location>
        <begin position="304"/>
        <end position="328"/>
    </location>
</feature>
<keyword evidence="7 10" id="KW-1133">Transmembrane helix</keyword>
<evidence type="ECO:0000256" key="5">
    <source>
        <dbReference type="ARBA" id="ARBA00022692"/>
    </source>
</evidence>
<feature type="transmembrane region" description="Helical" evidence="10">
    <location>
        <begin position="529"/>
        <end position="547"/>
    </location>
</feature>
<comment type="subcellular location">
    <subcellularLocation>
        <location evidence="1">Cell membrane</location>
        <topology evidence="1">Multi-pass membrane protein</topology>
    </subcellularLocation>
</comment>
<feature type="transmembrane region" description="Helical" evidence="10">
    <location>
        <begin position="75"/>
        <end position="96"/>
    </location>
</feature>
<feature type="transmembrane region" description="Helical" evidence="10">
    <location>
        <begin position="183"/>
        <end position="201"/>
    </location>
</feature>
<name>A0ABY4YPD0_9MICO</name>
<keyword evidence="6" id="KW-0769">Symport</keyword>
<gene>
    <name evidence="11" type="ORF">NF556_11140</name>
</gene>
<sequence>MSPTIGLIAILVTSVATILVGIVGIRAARTTSDFYVASRTVTPWWNASAIGGEYLSAASFLGVAGLVLAYGADMLWFPVGYTAGYLVLLVLVAAPLRRSGAYTLPDFAEARLESLTARRTASVLVVTIGWLYLLPQFQAAGLTVRTVTGAPQWVGPVLVAAVVLVGVLSGGMRSITFVQAFQYWLKLTALAVPAIFIVLVWQSQGTPTINQEGPPIFVADTAVEIATGVSVEVQEPLEVRADGRVNGTQVDGTLTLEPGSHELSRGTEITFPAGARIPHADSLTPLAGEDWLLPLRSASEHPLYSTYSLILALFFGTMGLPHVLVRFYTNPDGRAARRTTVAVLGLLGIFYLLPTIYGALGRIYTPELLLTGRTDAVVLLLPGQLIDGAPGDALSALVTAGAFAAFLSTSSGLTISVAGVLSQDLIGRRVRNPVRAFRLSAALALTVPITLALFSPSLGIADVVGLAFAVAASSFCPLLLLGIWWPRLTDAGAIAGLVTGGGLSTLAVLGTILWSPQEGWWGPLLAQPAAWTMPLAFLMMVGVSLATPRRIASGVTRTMIRLHTPESVDLNRGDWDPEDRWKARKP</sequence>